<feature type="signal peptide" evidence="1">
    <location>
        <begin position="1"/>
        <end position="29"/>
    </location>
</feature>
<dbReference type="RefSeq" id="WP_161435228.1">
    <property type="nucleotide sequence ID" value="NZ_WXYO01000004.1"/>
</dbReference>
<sequence length="111" mass="12616">MKKAFLKNCYSLTLAILLLVQMGFHAVHALTSHHKVHTVDHTTFSDTQIQETYHNCELCAKLLGQKLYVEPLPEVSPSFTNSFHNSTFRETLISSRSFEILSLRGPPRVLC</sequence>
<protein>
    <recommendedName>
        <fullName evidence="4">DUF2946 domain-containing protein</fullName>
    </recommendedName>
</protein>
<proteinExistence type="predicted"/>
<organism evidence="2 3">
    <name type="scientific">Poritiphilus flavus</name>
    <dbReference type="NCBI Taxonomy" id="2697053"/>
    <lineage>
        <taxon>Bacteria</taxon>
        <taxon>Pseudomonadati</taxon>
        <taxon>Bacteroidota</taxon>
        <taxon>Flavobacteriia</taxon>
        <taxon>Flavobacteriales</taxon>
        <taxon>Flavobacteriaceae</taxon>
        <taxon>Poritiphilus</taxon>
    </lineage>
</organism>
<keyword evidence="3" id="KW-1185">Reference proteome</keyword>
<feature type="chain" id="PRO_5026767331" description="DUF2946 domain-containing protein" evidence="1">
    <location>
        <begin position="30"/>
        <end position="111"/>
    </location>
</feature>
<keyword evidence="1" id="KW-0732">Signal</keyword>
<comment type="caution">
    <text evidence="2">The sequence shown here is derived from an EMBL/GenBank/DDBJ whole genome shotgun (WGS) entry which is preliminary data.</text>
</comment>
<evidence type="ECO:0000313" key="3">
    <source>
        <dbReference type="Proteomes" id="UP000475249"/>
    </source>
</evidence>
<reference evidence="2 3" key="1">
    <citation type="submission" date="2020-01" db="EMBL/GenBank/DDBJ databases">
        <title>Bacteria diversity of Porities sp.</title>
        <authorList>
            <person name="Wang G."/>
        </authorList>
    </citation>
    <scope>NUCLEOTIDE SEQUENCE [LARGE SCALE GENOMIC DNA]</scope>
    <source>
        <strain evidence="2 3">R33</strain>
    </source>
</reference>
<evidence type="ECO:0000313" key="2">
    <source>
        <dbReference type="EMBL" id="NAS12183.1"/>
    </source>
</evidence>
<evidence type="ECO:0000256" key="1">
    <source>
        <dbReference type="SAM" id="SignalP"/>
    </source>
</evidence>
<accession>A0A6L9EC10</accession>
<name>A0A6L9EC10_9FLAO</name>
<gene>
    <name evidence="2" type="ORF">GTQ38_09235</name>
</gene>
<dbReference type="Proteomes" id="UP000475249">
    <property type="component" value="Unassembled WGS sequence"/>
</dbReference>
<evidence type="ECO:0008006" key="4">
    <source>
        <dbReference type="Google" id="ProtNLM"/>
    </source>
</evidence>
<dbReference type="AlphaFoldDB" id="A0A6L9EC10"/>
<dbReference type="EMBL" id="WXYO01000004">
    <property type="protein sequence ID" value="NAS12183.1"/>
    <property type="molecule type" value="Genomic_DNA"/>
</dbReference>